<reference evidence="5" key="1">
    <citation type="submission" date="2019-11" db="EMBL/GenBank/DDBJ databases">
        <title>Genomic insights into an expanded diversity of filamentous marine cyanobacteria reveals the extraordinary biosynthetic potential of Moorea and Okeania.</title>
        <authorList>
            <person name="Ferreira Leao T."/>
            <person name="Wang M."/>
            <person name="Moss N."/>
            <person name="Da Silva R."/>
            <person name="Sanders J."/>
            <person name="Nurk S."/>
            <person name="Gurevich A."/>
            <person name="Humphrey G."/>
            <person name="Reher R."/>
            <person name="Zhu Q."/>
            <person name="Belda-Ferre P."/>
            <person name="Glukhov E."/>
            <person name="Rex R."/>
            <person name="Dorrestein P.C."/>
            <person name="Knight R."/>
            <person name="Pevzner P."/>
            <person name="Gerwick W.H."/>
            <person name="Gerwick L."/>
        </authorList>
    </citation>
    <scope>NUCLEOTIDE SEQUENCE</scope>
    <source>
        <strain evidence="5">SIO1C4</strain>
    </source>
</reference>
<keyword evidence="4" id="KW-0812">Transmembrane</keyword>
<dbReference type="InterPro" id="IPR023673">
    <property type="entry name" value="Ribosomal_uL1_CS"/>
</dbReference>
<evidence type="ECO:0000256" key="4">
    <source>
        <dbReference type="SAM" id="Phobius"/>
    </source>
</evidence>
<dbReference type="GO" id="GO:1990904">
    <property type="term" value="C:ribonucleoprotein complex"/>
    <property type="evidence" value="ECO:0007669"/>
    <property type="project" value="UniProtKB-KW"/>
</dbReference>
<organism evidence="5">
    <name type="scientific">Symploca sp. SIO1C4</name>
    <dbReference type="NCBI Taxonomy" id="2607765"/>
    <lineage>
        <taxon>Bacteria</taxon>
        <taxon>Bacillati</taxon>
        <taxon>Cyanobacteriota</taxon>
        <taxon>Cyanophyceae</taxon>
        <taxon>Coleofasciculales</taxon>
        <taxon>Coleofasciculaceae</taxon>
        <taxon>Symploca</taxon>
    </lineage>
</organism>
<sequence length="85" mass="8589">MTDLLTNPIVYNFLNSLGAGEINLITGLVWLTIATVLSVVGGAIGGILLAGKDLGYQLAATIGGLFGPVGVMPAVLLGLVILKLV</sequence>
<dbReference type="EMBL" id="JAAHFQ010000466">
    <property type="protein sequence ID" value="NER29989.1"/>
    <property type="molecule type" value="Genomic_DNA"/>
</dbReference>
<evidence type="ECO:0000313" key="5">
    <source>
        <dbReference type="EMBL" id="NER29989.1"/>
    </source>
</evidence>
<keyword evidence="4" id="KW-1133">Transmembrane helix</keyword>
<comment type="caution">
    <text evidence="5">The sequence shown here is derived from an EMBL/GenBank/DDBJ whole genome shotgun (WGS) entry which is preliminary data.</text>
</comment>
<feature type="transmembrane region" description="Helical" evidence="4">
    <location>
        <begin position="58"/>
        <end position="82"/>
    </location>
</feature>
<dbReference type="AlphaFoldDB" id="A0A6B3NA69"/>
<evidence type="ECO:0008006" key="6">
    <source>
        <dbReference type="Google" id="ProtNLM"/>
    </source>
</evidence>
<keyword evidence="2" id="KW-0689">Ribosomal protein</keyword>
<dbReference type="PROSITE" id="PS01199">
    <property type="entry name" value="RIBOSOMAL_L1"/>
    <property type="match status" value="1"/>
</dbReference>
<comment type="similarity">
    <text evidence="1">Belongs to the universal ribosomal protein uL1 family.</text>
</comment>
<keyword evidence="4" id="KW-0472">Membrane</keyword>
<name>A0A6B3NA69_9CYAN</name>
<evidence type="ECO:0000256" key="3">
    <source>
        <dbReference type="ARBA" id="ARBA00023274"/>
    </source>
</evidence>
<protein>
    <recommendedName>
        <fullName evidence="6">ABC transporter permease</fullName>
    </recommendedName>
</protein>
<feature type="transmembrane region" description="Helical" evidence="4">
    <location>
        <begin position="28"/>
        <end position="51"/>
    </location>
</feature>
<evidence type="ECO:0000256" key="2">
    <source>
        <dbReference type="ARBA" id="ARBA00022980"/>
    </source>
</evidence>
<dbReference type="GO" id="GO:0005840">
    <property type="term" value="C:ribosome"/>
    <property type="evidence" value="ECO:0007669"/>
    <property type="project" value="UniProtKB-KW"/>
</dbReference>
<keyword evidence="3" id="KW-0687">Ribonucleoprotein</keyword>
<gene>
    <name evidence="5" type="ORF">F6J89_20805</name>
</gene>
<accession>A0A6B3NA69</accession>
<evidence type="ECO:0000256" key="1">
    <source>
        <dbReference type="ARBA" id="ARBA00010531"/>
    </source>
</evidence>
<proteinExistence type="inferred from homology"/>